<sequence length="23" mass="2702">MLPSAQFQINRFSFAWCKHVSGF</sequence>
<dbReference type="AlphaFoldDB" id="A0A0A9BUK7"/>
<organism evidence="1">
    <name type="scientific">Arundo donax</name>
    <name type="common">Giant reed</name>
    <name type="synonym">Donax arundinaceus</name>
    <dbReference type="NCBI Taxonomy" id="35708"/>
    <lineage>
        <taxon>Eukaryota</taxon>
        <taxon>Viridiplantae</taxon>
        <taxon>Streptophyta</taxon>
        <taxon>Embryophyta</taxon>
        <taxon>Tracheophyta</taxon>
        <taxon>Spermatophyta</taxon>
        <taxon>Magnoliopsida</taxon>
        <taxon>Liliopsida</taxon>
        <taxon>Poales</taxon>
        <taxon>Poaceae</taxon>
        <taxon>PACMAD clade</taxon>
        <taxon>Arundinoideae</taxon>
        <taxon>Arundineae</taxon>
        <taxon>Arundo</taxon>
    </lineage>
</organism>
<reference evidence="1" key="1">
    <citation type="submission" date="2014-09" db="EMBL/GenBank/DDBJ databases">
        <authorList>
            <person name="Magalhaes I.L.F."/>
            <person name="Oliveira U."/>
            <person name="Santos F.R."/>
            <person name="Vidigal T.H.D.A."/>
            <person name="Brescovit A.D."/>
            <person name="Santos A.J."/>
        </authorList>
    </citation>
    <scope>NUCLEOTIDE SEQUENCE</scope>
    <source>
        <tissue evidence="1">Shoot tissue taken approximately 20 cm above the soil surface</tissue>
    </source>
</reference>
<evidence type="ECO:0000313" key="1">
    <source>
        <dbReference type="EMBL" id="JAD67714.1"/>
    </source>
</evidence>
<reference evidence="1" key="2">
    <citation type="journal article" date="2015" name="Data Brief">
        <title>Shoot transcriptome of the giant reed, Arundo donax.</title>
        <authorList>
            <person name="Barrero R.A."/>
            <person name="Guerrero F.D."/>
            <person name="Moolhuijzen P."/>
            <person name="Goolsby J.A."/>
            <person name="Tidwell J."/>
            <person name="Bellgard S.E."/>
            <person name="Bellgard M.I."/>
        </authorList>
    </citation>
    <scope>NUCLEOTIDE SEQUENCE</scope>
    <source>
        <tissue evidence="1">Shoot tissue taken approximately 20 cm above the soil surface</tissue>
    </source>
</reference>
<protein>
    <submittedName>
        <fullName evidence="1">Uncharacterized protein</fullName>
    </submittedName>
</protein>
<dbReference type="EMBL" id="GBRH01230181">
    <property type="protein sequence ID" value="JAD67714.1"/>
    <property type="molecule type" value="Transcribed_RNA"/>
</dbReference>
<accession>A0A0A9BUK7</accession>
<name>A0A0A9BUK7_ARUDO</name>
<proteinExistence type="predicted"/>